<feature type="compositionally biased region" description="Pro residues" evidence="1">
    <location>
        <begin position="149"/>
        <end position="166"/>
    </location>
</feature>
<dbReference type="Pfam" id="PF13490">
    <property type="entry name" value="zf-HC2"/>
    <property type="match status" value="1"/>
</dbReference>
<sequence length="271" mass="29046">MKCREIEEDLSAYLAEEADPALCRSIKAHLKGCKKCRSRIAALKAEKGGPKKAKEVAISSEKIASPPQERSSGFPSTSGMLSALWHRPVEITVTIVLIGGTLFLYQRGASDLKADFSMTENGAARAAEAVALSAPAENHGGTQEKETPISPPPSSQTAPADPPAPMPMKVHNETTQPLSKAARRQAALPRPSEIKLLLISRNIKEAADTVASQGRVLSKKGDEMEAKVVLLIPAERYESFSQSLQSLGLVKEISKKTPPSEGSLKVEVMIE</sequence>
<dbReference type="Proteomes" id="UP000534783">
    <property type="component" value="Unassembled WGS sequence"/>
</dbReference>
<dbReference type="RefSeq" id="WP_168061421.1">
    <property type="nucleotide sequence ID" value="NZ_VTOW01000003.1"/>
</dbReference>
<proteinExistence type="predicted"/>
<protein>
    <submittedName>
        <fullName evidence="3">Zf-HC2 domain-containing protein</fullName>
    </submittedName>
</protein>
<feature type="domain" description="Putative zinc-finger" evidence="2">
    <location>
        <begin position="3"/>
        <end position="37"/>
    </location>
</feature>
<gene>
    <name evidence="3" type="ORF">MNODULE_15125</name>
</gene>
<accession>A0A7X6DRK9</accession>
<dbReference type="InterPro" id="IPR041916">
    <property type="entry name" value="Anti_sigma_zinc_sf"/>
</dbReference>
<evidence type="ECO:0000259" key="2">
    <source>
        <dbReference type="Pfam" id="PF13490"/>
    </source>
</evidence>
<dbReference type="Gene3D" id="1.10.10.1320">
    <property type="entry name" value="Anti-sigma factor, zinc-finger domain"/>
    <property type="match status" value="1"/>
</dbReference>
<evidence type="ECO:0000313" key="3">
    <source>
        <dbReference type="EMBL" id="NKE72080.1"/>
    </source>
</evidence>
<reference evidence="3 4" key="1">
    <citation type="journal article" date="2020" name="Nature">
        <title>Bacterial chemolithoautotrophy via manganese oxidation.</title>
        <authorList>
            <person name="Yu H."/>
            <person name="Leadbetter J.R."/>
        </authorList>
    </citation>
    <scope>NUCLEOTIDE SEQUENCE [LARGE SCALE GENOMIC DNA]</scope>
    <source>
        <strain evidence="3 4">Mn-1</strain>
    </source>
</reference>
<evidence type="ECO:0000256" key="1">
    <source>
        <dbReference type="SAM" id="MobiDB-lite"/>
    </source>
</evidence>
<comment type="caution">
    <text evidence="3">The sequence shown here is derived from an EMBL/GenBank/DDBJ whole genome shotgun (WGS) entry which is preliminary data.</text>
</comment>
<dbReference type="AlphaFoldDB" id="A0A7X6DRK9"/>
<dbReference type="InterPro" id="IPR027383">
    <property type="entry name" value="Znf_put"/>
</dbReference>
<evidence type="ECO:0000313" key="4">
    <source>
        <dbReference type="Proteomes" id="UP000534783"/>
    </source>
</evidence>
<dbReference type="EMBL" id="VTOW01000003">
    <property type="protein sequence ID" value="NKE72080.1"/>
    <property type="molecule type" value="Genomic_DNA"/>
</dbReference>
<feature type="region of interest" description="Disordered" evidence="1">
    <location>
        <begin position="136"/>
        <end position="167"/>
    </location>
</feature>
<organism evidence="3 4">
    <name type="scientific">Candidatus Manganitrophus noduliformans</name>
    <dbReference type="NCBI Taxonomy" id="2606439"/>
    <lineage>
        <taxon>Bacteria</taxon>
        <taxon>Pseudomonadati</taxon>
        <taxon>Nitrospirota</taxon>
        <taxon>Nitrospiria</taxon>
        <taxon>Candidatus Troglogloeales</taxon>
        <taxon>Candidatus Manganitrophaceae</taxon>
        <taxon>Candidatus Manganitrophus</taxon>
    </lineage>
</organism>
<keyword evidence="4" id="KW-1185">Reference proteome</keyword>
<name>A0A7X6DRK9_9BACT</name>